<gene>
    <name evidence="2" type="ORF">JR316_012643</name>
</gene>
<evidence type="ECO:0000256" key="1">
    <source>
        <dbReference type="SAM" id="Coils"/>
    </source>
</evidence>
<feature type="coiled-coil region" evidence="1">
    <location>
        <begin position="96"/>
        <end position="169"/>
    </location>
</feature>
<dbReference type="EMBL" id="JAFIQS010000019">
    <property type="protein sequence ID" value="KAG5162320.1"/>
    <property type="molecule type" value="Genomic_DNA"/>
</dbReference>
<dbReference type="AlphaFoldDB" id="A0A8H8CEU0"/>
<name>A0A8H8CEU0_PSICU</name>
<accession>A0A8H8CEU0</accession>
<proteinExistence type="predicted"/>
<reference evidence="2" key="1">
    <citation type="submission" date="2021-02" db="EMBL/GenBank/DDBJ databases">
        <title>Psilocybe cubensis genome.</title>
        <authorList>
            <person name="Mckernan K.J."/>
            <person name="Crawford S."/>
            <person name="Trippe A."/>
            <person name="Kane L.T."/>
            <person name="Mclaughlin S."/>
        </authorList>
    </citation>
    <scope>NUCLEOTIDE SEQUENCE [LARGE SCALE GENOMIC DNA]</scope>
    <source>
        <strain evidence="2">MGC-MH-2018</strain>
    </source>
</reference>
<protein>
    <submittedName>
        <fullName evidence="2">Uncharacterized protein</fullName>
    </submittedName>
</protein>
<keyword evidence="1" id="KW-0175">Coiled coil</keyword>
<organism evidence="2">
    <name type="scientific">Psilocybe cubensis</name>
    <name type="common">Psychedelic mushroom</name>
    <name type="synonym">Stropharia cubensis</name>
    <dbReference type="NCBI Taxonomy" id="181762"/>
    <lineage>
        <taxon>Eukaryota</taxon>
        <taxon>Fungi</taxon>
        <taxon>Dikarya</taxon>
        <taxon>Basidiomycota</taxon>
        <taxon>Agaricomycotina</taxon>
        <taxon>Agaricomycetes</taxon>
        <taxon>Agaricomycetidae</taxon>
        <taxon>Agaricales</taxon>
        <taxon>Agaricineae</taxon>
        <taxon>Strophariaceae</taxon>
        <taxon>Psilocybe</taxon>
    </lineage>
</organism>
<sequence length="336" mass="38050">MPRNLKVSYALPVGESVDCIRKVFITSVARSKHPLPSPLEEACFGEMRNFREALGIVKEEKEKALKELALIRKHNTHLVDSLDKSVDSIMLKDKQLKDLRFQLEQTRGALECAKMEAAVRQACSENRVKTLREEIEAQKADIEELRGSNEDLKSVVQKLSKEVRHQQDHIALRYIEPESAENHAMEALRKAIKESQEAKRGKYVSVARERSLNNLDGHSERHRISKERICAIVDVPTGLYHSLKTKLLPEGNCLSNKSISDKPSPAAVSTNSSRILRKGKVVEHTGFAYPKEHTVPDCIPERNGRHHFSGAGSNAHYAHFTCKHCHFRCRERKALA</sequence>
<comment type="caution">
    <text evidence="2">The sequence shown here is derived from an EMBL/GenBank/DDBJ whole genome shotgun (WGS) entry which is preliminary data.</text>
</comment>
<evidence type="ECO:0000313" key="2">
    <source>
        <dbReference type="EMBL" id="KAG5162320.1"/>
    </source>
</evidence>